<name>A0AAW1EC61_ZOAVI</name>
<feature type="coiled-coil region" evidence="1">
    <location>
        <begin position="3"/>
        <end position="81"/>
    </location>
</feature>
<evidence type="ECO:0000313" key="3">
    <source>
        <dbReference type="Proteomes" id="UP001488805"/>
    </source>
</evidence>
<reference evidence="2 3" key="1">
    <citation type="journal article" date="2024" name="Genome Biol. Evol.">
        <title>Chromosome-level genome assembly of the viviparous eelpout Zoarces viviparus.</title>
        <authorList>
            <person name="Fuhrmann N."/>
            <person name="Brasseur M.V."/>
            <person name="Bakowski C.E."/>
            <person name="Podsiadlowski L."/>
            <person name="Prost S."/>
            <person name="Krehenwinkel H."/>
            <person name="Mayer C."/>
        </authorList>
    </citation>
    <scope>NUCLEOTIDE SEQUENCE [LARGE SCALE GENOMIC DNA]</scope>
    <source>
        <strain evidence="2">NO-MEL_2022_Ind0_liver</strain>
    </source>
</reference>
<evidence type="ECO:0000256" key="1">
    <source>
        <dbReference type="SAM" id="Coils"/>
    </source>
</evidence>
<sequence length="143" mass="16033">MTLQAIMEEHNGLCEELKLLEAQADSLLQEERSKTSTLLEGAPLKTEVALLKDNQQLVLQLQQAEERVKGMCAHIEQLEEARVKASSRLSNHKPATQLLQTELQDSRAQVYEKDGTIPTLKANCASLRFTSTFHLRPPEADPK</sequence>
<gene>
    <name evidence="2" type="ORF">VZT92_022404</name>
</gene>
<evidence type="ECO:0000313" key="2">
    <source>
        <dbReference type="EMBL" id="KAK9519693.1"/>
    </source>
</evidence>
<protein>
    <submittedName>
        <fullName evidence="2">Uncharacterized protein</fullName>
    </submittedName>
</protein>
<accession>A0AAW1EC61</accession>
<comment type="caution">
    <text evidence="2">The sequence shown here is derived from an EMBL/GenBank/DDBJ whole genome shotgun (WGS) entry which is preliminary data.</text>
</comment>
<keyword evidence="3" id="KW-1185">Reference proteome</keyword>
<dbReference type="Proteomes" id="UP001488805">
    <property type="component" value="Unassembled WGS sequence"/>
</dbReference>
<keyword evidence="1" id="KW-0175">Coiled coil</keyword>
<organism evidence="2 3">
    <name type="scientific">Zoarces viviparus</name>
    <name type="common">Viviparous eelpout</name>
    <name type="synonym">Blennius viviparus</name>
    <dbReference type="NCBI Taxonomy" id="48416"/>
    <lineage>
        <taxon>Eukaryota</taxon>
        <taxon>Metazoa</taxon>
        <taxon>Chordata</taxon>
        <taxon>Craniata</taxon>
        <taxon>Vertebrata</taxon>
        <taxon>Euteleostomi</taxon>
        <taxon>Actinopterygii</taxon>
        <taxon>Neopterygii</taxon>
        <taxon>Teleostei</taxon>
        <taxon>Neoteleostei</taxon>
        <taxon>Acanthomorphata</taxon>
        <taxon>Eupercaria</taxon>
        <taxon>Perciformes</taxon>
        <taxon>Cottioidei</taxon>
        <taxon>Zoarcales</taxon>
        <taxon>Zoarcidae</taxon>
        <taxon>Zoarcinae</taxon>
        <taxon>Zoarces</taxon>
    </lineage>
</organism>
<dbReference type="AlphaFoldDB" id="A0AAW1EC61"/>
<dbReference type="EMBL" id="JBCEZU010000434">
    <property type="protein sequence ID" value="KAK9519693.1"/>
    <property type="molecule type" value="Genomic_DNA"/>
</dbReference>
<proteinExistence type="predicted"/>